<gene>
    <name evidence="2" type="ORF">J2S43_001560</name>
</gene>
<reference evidence="2 3" key="1">
    <citation type="submission" date="2023-07" db="EMBL/GenBank/DDBJ databases">
        <title>Sequencing the genomes of 1000 actinobacteria strains.</title>
        <authorList>
            <person name="Klenk H.-P."/>
        </authorList>
    </citation>
    <scope>NUCLEOTIDE SEQUENCE [LARGE SCALE GENOMIC DNA]</scope>
    <source>
        <strain evidence="2 3">DSM 44710</strain>
    </source>
</reference>
<dbReference type="InterPro" id="IPR041413">
    <property type="entry name" value="MLTR_LBD"/>
</dbReference>
<keyword evidence="3" id="KW-1185">Reference proteome</keyword>
<evidence type="ECO:0000259" key="1">
    <source>
        <dbReference type="PROSITE" id="PS50943"/>
    </source>
</evidence>
<sequence>MFDRVGMARFLRSRREALQPSDVGIFAGERRRTPGLRREEVAALSSMSADYYSRLERAGGPQPSEQMVASIAQGLHLSLDERDHLFSLAGYRPPASGRASDHVSPGMMRALDRLTDTPAEVSTELGETLRQTPLGAALTGDNTRFTGPARSIIYRWFTDERQRDLYPPDLHELHSRAFVSGLRVAVGRDGADSRAAHISSLLLEKSREFADYWDRYEIGVKMSEFKRLNHPEVGLLELNCQTLLDPERSHRLLIYTAVPGSESWEKLRLLSVIGVQQRG</sequence>
<dbReference type="Gene3D" id="1.10.260.40">
    <property type="entry name" value="lambda repressor-like DNA-binding domains"/>
    <property type="match status" value="1"/>
</dbReference>
<dbReference type="Gene3D" id="3.30.450.180">
    <property type="match status" value="1"/>
</dbReference>
<dbReference type="PROSITE" id="PS50943">
    <property type="entry name" value="HTH_CROC1"/>
    <property type="match status" value="1"/>
</dbReference>
<dbReference type="InterPro" id="IPR010982">
    <property type="entry name" value="Lambda_DNA-bd_dom_sf"/>
</dbReference>
<dbReference type="InterPro" id="IPR001387">
    <property type="entry name" value="Cro/C1-type_HTH"/>
</dbReference>
<comment type="caution">
    <text evidence="2">The sequence shown here is derived from an EMBL/GenBank/DDBJ whole genome shotgun (WGS) entry which is preliminary data.</text>
</comment>
<organism evidence="2 3">
    <name type="scientific">Catenuloplanes nepalensis</name>
    <dbReference type="NCBI Taxonomy" id="587533"/>
    <lineage>
        <taxon>Bacteria</taxon>
        <taxon>Bacillati</taxon>
        <taxon>Actinomycetota</taxon>
        <taxon>Actinomycetes</taxon>
        <taxon>Micromonosporales</taxon>
        <taxon>Micromonosporaceae</taxon>
        <taxon>Catenuloplanes</taxon>
    </lineage>
</organism>
<dbReference type="Proteomes" id="UP001240984">
    <property type="component" value="Unassembled WGS sequence"/>
</dbReference>
<dbReference type="PANTHER" id="PTHR35010:SF2">
    <property type="entry name" value="BLL4672 PROTEIN"/>
    <property type="match status" value="1"/>
</dbReference>
<dbReference type="SUPFAM" id="SSF47413">
    <property type="entry name" value="lambda repressor-like DNA-binding domains"/>
    <property type="match status" value="1"/>
</dbReference>
<dbReference type="Pfam" id="PF17765">
    <property type="entry name" value="MLTR_LBD"/>
    <property type="match status" value="1"/>
</dbReference>
<proteinExistence type="predicted"/>
<feature type="domain" description="HTH cro/C1-type" evidence="1">
    <location>
        <begin position="35"/>
        <end position="82"/>
    </location>
</feature>
<dbReference type="SMART" id="SM00530">
    <property type="entry name" value="HTH_XRE"/>
    <property type="match status" value="1"/>
</dbReference>
<name>A0ABT9MNS2_9ACTN</name>
<dbReference type="Pfam" id="PF13560">
    <property type="entry name" value="HTH_31"/>
    <property type="match status" value="1"/>
</dbReference>
<dbReference type="EMBL" id="JAUSRA010000001">
    <property type="protein sequence ID" value="MDP9793048.1"/>
    <property type="molecule type" value="Genomic_DNA"/>
</dbReference>
<accession>A0ABT9MNS2</accession>
<dbReference type="CDD" id="cd00093">
    <property type="entry name" value="HTH_XRE"/>
    <property type="match status" value="1"/>
</dbReference>
<evidence type="ECO:0000313" key="2">
    <source>
        <dbReference type="EMBL" id="MDP9793048.1"/>
    </source>
</evidence>
<evidence type="ECO:0000313" key="3">
    <source>
        <dbReference type="Proteomes" id="UP001240984"/>
    </source>
</evidence>
<dbReference type="PANTHER" id="PTHR35010">
    <property type="entry name" value="BLL4672 PROTEIN-RELATED"/>
    <property type="match status" value="1"/>
</dbReference>
<protein>
    <submittedName>
        <fullName evidence="2">Transcriptional regulator with XRE-family HTH domain</fullName>
    </submittedName>
</protein>